<reference evidence="2 3" key="1">
    <citation type="submission" date="2019-11" db="EMBL/GenBank/DDBJ databases">
        <title>Whole genome sequence of Oryza granulata.</title>
        <authorList>
            <person name="Li W."/>
        </authorList>
    </citation>
    <scope>NUCLEOTIDE SEQUENCE [LARGE SCALE GENOMIC DNA]</scope>
    <source>
        <strain evidence="3">cv. Menghai</strain>
        <tissue evidence="2">Leaf</tissue>
    </source>
</reference>
<feature type="compositionally biased region" description="Polar residues" evidence="1">
    <location>
        <begin position="1"/>
        <end position="11"/>
    </location>
</feature>
<proteinExistence type="predicted"/>
<keyword evidence="3" id="KW-1185">Reference proteome</keyword>
<evidence type="ECO:0000256" key="1">
    <source>
        <dbReference type="SAM" id="MobiDB-lite"/>
    </source>
</evidence>
<comment type="caution">
    <text evidence="2">The sequence shown here is derived from an EMBL/GenBank/DDBJ whole genome shotgun (WGS) entry which is preliminary data.</text>
</comment>
<evidence type="ECO:0000313" key="3">
    <source>
        <dbReference type="Proteomes" id="UP000479710"/>
    </source>
</evidence>
<sequence length="121" mass="12812">MPVSTRAQQANAAGGQPWSSAAPASAPGHDGGARREILTNHHHGLKEKMRALTLFYEQHKQQLASSQGAGARSRRSIQYAAGEMGRDQNGKNAEEDVGGKRHNAVVAAVSEAAVLRENMAS</sequence>
<dbReference type="Proteomes" id="UP000479710">
    <property type="component" value="Unassembled WGS sequence"/>
</dbReference>
<feature type="compositionally biased region" description="Low complexity" evidence="1">
    <location>
        <begin position="12"/>
        <end position="28"/>
    </location>
</feature>
<organism evidence="2 3">
    <name type="scientific">Oryza meyeriana var. granulata</name>
    <dbReference type="NCBI Taxonomy" id="110450"/>
    <lineage>
        <taxon>Eukaryota</taxon>
        <taxon>Viridiplantae</taxon>
        <taxon>Streptophyta</taxon>
        <taxon>Embryophyta</taxon>
        <taxon>Tracheophyta</taxon>
        <taxon>Spermatophyta</taxon>
        <taxon>Magnoliopsida</taxon>
        <taxon>Liliopsida</taxon>
        <taxon>Poales</taxon>
        <taxon>Poaceae</taxon>
        <taxon>BOP clade</taxon>
        <taxon>Oryzoideae</taxon>
        <taxon>Oryzeae</taxon>
        <taxon>Oryzinae</taxon>
        <taxon>Oryza</taxon>
        <taxon>Oryza meyeriana</taxon>
    </lineage>
</organism>
<accession>A0A6G1DL12</accession>
<dbReference type="EMBL" id="SPHZ02000006">
    <property type="protein sequence ID" value="KAF0913160.1"/>
    <property type="molecule type" value="Genomic_DNA"/>
</dbReference>
<protein>
    <submittedName>
        <fullName evidence="2">Uncharacterized protein</fullName>
    </submittedName>
</protein>
<gene>
    <name evidence="2" type="ORF">E2562_020286</name>
</gene>
<dbReference type="AlphaFoldDB" id="A0A6G1DL12"/>
<name>A0A6G1DL12_9ORYZ</name>
<evidence type="ECO:0000313" key="2">
    <source>
        <dbReference type="EMBL" id="KAF0913160.1"/>
    </source>
</evidence>
<feature type="region of interest" description="Disordered" evidence="1">
    <location>
        <begin position="1"/>
        <end position="42"/>
    </location>
</feature>